<gene>
    <name evidence="1" type="ORF">A2774_01360</name>
</gene>
<name>A0A1F7GDU7_9BACT</name>
<dbReference type="Gene3D" id="1.10.150.240">
    <property type="entry name" value="Putative phosphatase, domain 2"/>
    <property type="match status" value="1"/>
</dbReference>
<evidence type="ECO:0000313" key="2">
    <source>
        <dbReference type="Proteomes" id="UP000177208"/>
    </source>
</evidence>
<dbReference type="CDD" id="cd07505">
    <property type="entry name" value="HAD_BPGM-like"/>
    <property type="match status" value="1"/>
</dbReference>
<dbReference type="InterPro" id="IPR036412">
    <property type="entry name" value="HAD-like_sf"/>
</dbReference>
<evidence type="ECO:0000313" key="1">
    <source>
        <dbReference type="EMBL" id="OGK17057.1"/>
    </source>
</evidence>
<dbReference type="InterPro" id="IPR041492">
    <property type="entry name" value="HAD_2"/>
</dbReference>
<dbReference type="PANTHER" id="PTHR43481:SF4">
    <property type="entry name" value="GLYCEROL-1-PHOSPHATE PHOSPHOHYDROLASE 1-RELATED"/>
    <property type="match status" value="1"/>
</dbReference>
<dbReference type="Gene3D" id="3.40.50.1000">
    <property type="entry name" value="HAD superfamily/HAD-like"/>
    <property type="match status" value="2"/>
</dbReference>
<dbReference type="AlphaFoldDB" id="A0A1F7GDU7"/>
<proteinExistence type="predicted"/>
<dbReference type="SUPFAM" id="SSF56784">
    <property type="entry name" value="HAD-like"/>
    <property type="match status" value="1"/>
</dbReference>
<evidence type="ECO:0008006" key="3">
    <source>
        <dbReference type="Google" id="ProtNLM"/>
    </source>
</evidence>
<reference evidence="1 2" key="1">
    <citation type="journal article" date="2016" name="Nat. Commun.">
        <title>Thousands of microbial genomes shed light on interconnected biogeochemical processes in an aquifer system.</title>
        <authorList>
            <person name="Anantharaman K."/>
            <person name="Brown C.T."/>
            <person name="Hug L.A."/>
            <person name="Sharon I."/>
            <person name="Castelle C.J."/>
            <person name="Probst A.J."/>
            <person name="Thomas B.C."/>
            <person name="Singh A."/>
            <person name="Wilkins M.J."/>
            <person name="Karaoz U."/>
            <person name="Brodie E.L."/>
            <person name="Williams K.H."/>
            <person name="Hubbard S.S."/>
            <person name="Banfield J.F."/>
        </authorList>
    </citation>
    <scope>NUCLEOTIDE SEQUENCE [LARGE SCALE GENOMIC DNA]</scope>
</reference>
<accession>A0A1F7GDU7</accession>
<dbReference type="InterPro" id="IPR006439">
    <property type="entry name" value="HAD-SF_hydro_IA"/>
</dbReference>
<dbReference type="InterPro" id="IPR023214">
    <property type="entry name" value="HAD_sf"/>
</dbReference>
<sequence length="159" mass="18094">MAKAVIFDKDGVIVETRKLHFEKWKKTFEKYNKSFNEKILNELMGRIPLALATSSRLESMNLVLDKFKLRSYFKVLVNAYDVKSAKPDPEIYLSTAKKLKVKPNDCAVFEDSYSGVEAAKRAGMKIILVMTSLTQKEIPNANLAIKDFIKINVADVKMI</sequence>
<dbReference type="InterPro" id="IPR051806">
    <property type="entry name" value="HAD-like_SPP"/>
</dbReference>
<comment type="caution">
    <text evidence="1">The sequence shown here is derived from an EMBL/GenBank/DDBJ whole genome shotgun (WGS) entry which is preliminary data.</text>
</comment>
<dbReference type="InterPro" id="IPR023198">
    <property type="entry name" value="PGP-like_dom2"/>
</dbReference>
<dbReference type="EMBL" id="MFZG01000014">
    <property type="protein sequence ID" value="OGK17057.1"/>
    <property type="molecule type" value="Genomic_DNA"/>
</dbReference>
<dbReference type="Pfam" id="PF13419">
    <property type="entry name" value="HAD_2"/>
    <property type="match status" value="1"/>
</dbReference>
<protein>
    <recommendedName>
        <fullName evidence="3">Phosphatase</fullName>
    </recommendedName>
</protein>
<dbReference type="GO" id="GO:0050308">
    <property type="term" value="F:sugar-phosphatase activity"/>
    <property type="evidence" value="ECO:0007669"/>
    <property type="project" value="TreeGrafter"/>
</dbReference>
<dbReference type="NCBIfam" id="TIGR01509">
    <property type="entry name" value="HAD-SF-IA-v3"/>
    <property type="match status" value="1"/>
</dbReference>
<organism evidence="1 2">
    <name type="scientific">Candidatus Roizmanbacteria bacterium RIFCSPHIGHO2_01_FULL_39_12c</name>
    <dbReference type="NCBI Taxonomy" id="1802031"/>
    <lineage>
        <taxon>Bacteria</taxon>
        <taxon>Candidatus Roizmaniibacteriota</taxon>
    </lineage>
</organism>
<dbReference type="Proteomes" id="UP000177208">
    <property type="component" value="Unassembled WGS sequence"/>
</dbReference>
<dbReference type="PANTHER" id="PTHR43481">
    <property type="entry name" value="FRUCTOSE-1-PHOSPHATE PHOSPHATASE"/>
    <property type="match status" value="1"/>
</dbReference>